<dbReference type="Pfam" id="PF00583">
    <property type="entry name" value="Acetyltransf_1"/>
    <property type="match status" value="1"/>
</dbReference>
<accession>A0A7C3UW55</accession>
<dbReference type="GO" id="GO:0005737">
    <property type="term" value="C:cytoplasm"/>
    <property type="evidence" value="ECO:0007669"/>
    <property type="project" value="TreeGrafter"/>
</dbReference>
<dbReference type="GO" id="GO:0008080">
    <property type="term" value="F:N-acetyltransferase activity"/>
    <property type="evidence" value="ECO:0007669"/>
    <property type="project" value="InterPro"/>
</dbReference>
<name>A0A7C3UW55_9BACT</name>
<dbReference type="PANTHER" id="PTHR43626:SF4">
    <property type="entry name" value="GCN5-RELATED N-ACETYLTRANSFERASE 2, CHLOROPLASTIC"/>
    <property type="match status" value="1"/>
</dbReference>
<comment type="caution">
    <text evidence="4">The sequence shown here is derived from an EMBL/GenBank/DDBJ whole genome shotgun (WGS) entry which is preliminary data.</text>
</comment>
<dbReference type="Gene3D" id="3.40.630.30">
    <property type="match status" value="1"/>
</dbReference>
<gene>
    <name evidence="4" type="ORF">ENW96_01115</name>
</gene>
<protein>
    <submittedName>
        <fullName evidence="4">N-acetyltransferase</fullName>
    </submittedName>
</protein>
<keyword evidence="1 4" id="KW-0808">Transferase</keyword>
<dbReference type="InterPro" id="IPR045039">
    <property type="entry name" value="NSI-like"/>
</dbReference>
<dbReference type="CDD" id="cd04301">
    <property type="entry name" value="NAT_SF"/>
    <property type="match status" value="1"/>
</dbReference>
<evidence type="ECO:0000313" key="4">
    <source>
        <dbReference type="EMBL" id="HGF32976.1"/>
    </source>
</evidence>
<organism evidence="4">
    <name type="scientific">Desulfobacca acetoxidans</name>
    <dbReference type="NCBI Taxonomy" id="60893"/>
    <lineage>
        <taxon>Bacteria</taxon>
        <taxon>Pseudomonadati</taxon>
        <taxon>Thermodesulfobacteriota</taxon>
        <taxon>Desulfobaccia</taxon>
        <taxon>Desulfobaccales</taxon>
        <taxon>Desulfobaccaceae</taxon>
        <taxon>Desulfobacca</taxon>
    </lineage>
</organism>
<dbReference type="NCBIfam" id="NF005840">
    <property type="entry name" value="PRK07757.1"/>
    <property type="match status" value="1"/>
</dbReference>
<dbReference type="EMBL" id="DTMF01000030">
    <property type="protein sequence ID" value="HGF32976.1"/>
    <property type="molecule type" value="Genomic_DNA"/>
</dbReference>
<evidence type="ECO:0000256" key="1">
    <source>
        <dbReference type="ARBA" id="ARBA00022679"/>
    </source>
</evidence>
<dbReference type="PROSITE" id="PS51186">
    <property type="entry name" value="GNAT"/>
    <property type="match status" value="1"/>
</dbReference>
<dbReference type="SUPFAM" id="SSF55729">
    <property type="entry name" value="Acyl-CoA N-acyltransferases (Nat)"/>
    <property type="match status" value="1"/>
</dbReference>
<dbReference type="AlphaFoldDB" id="A0A7C3UW55"/>
<keyword evidence="2" id="KW-0012">Acyltransferase</keyword>
<dbReference type="InterPro" id="IPR016181">
    <property type="entry name" value="Acyl_CoA_acyltransferase"/>
</dbReference>
<evidence type="ECO:0000259" key="3">
    <source>
        <dbReference type="PROSITE" id="PS51186"/>
    </source>
</evidence>
<dbReference type="PANTHER" id="PTHR43626">
    <property type="entry name" value="ACYL-COA N-ACYLTRANSFERASE"/>
    <property type="match status" value="1"/>
</dbReference>
<feature type="domain" description="N-acetyltransferase" evidence="3">
    <location>
        <begin position="1"/>
        <end position="152"/>
    </location>
</feature>
<sequence>MIRKARVQEVPEIYRLLAECSGQWNILPRSLSELYSFVRDFFVYTEDGKDNIQGIAALHVFWENLGEIRSVMVTPDHQGQGIGTGLVQSCIDEARALGLKEIIVLTDRVDFFKRLGFKEMPRENLHPRVWADCVKCLKFPDCDEVPMILKLSERP</sequence>
<dbReference type="InterPro" id="IPR000182">
    <property type="entry name" value="GNAT_dom"/>
</dbReference>
<reference evidence="4" key="1">
    <citation type="journal article" date="2020" name="mSystems">
        <title>Genome- and Community-Level Interaction Insights into Carbon Utilization and Element Cycling Functions of Hydrothermarchaeota in Hydrothermal Sediment.</title>
        <authorList>
            <person name="Zhou Z."/>
            <person name="Liu Y."/>
            <person name="Xu W."/>
            <person name="Pan J."/>
            <person name="Luo Z.H."/>
            <person name="Li M."/>
        </authorList>
    </citation>
    <scope>NUCLEOTIDE SEQUENCE [LARGE SCALE GENOMIC DNA]</scope>
    <source>
        <strain evidence="4">SpSt-897</strain>
    </source>
</reference>
<evidence type="ECO:0000256" key="2">
    <source>
        <dbReference type="ARBA" id="ARBA00023315"/>
    </source>
</evidence>
<proteinExistence type="predicted"/>